<sequence length="77" mass="8248">MKLFAVLAGHAKYIWLSSAAVRPTQDNVVTMGILVHVIHGVPNQTSSSPVIVRKEPFEEVGRLAYAARGQASAAYAV</sequence>
<name>A0A074ZY92_OPIVI</name>
<dbReference type="EMBL" id="KL596634">
    <property type="protein sequence ID" value="KER32428.1"/>
    <property type="molecule type" value="Genomic_DNA"/>
</dbReference>
<organism evidence="1 2">
    <name type="scientific">Opisthorchis viverrini</name>
    <name type="common">Southeast Asian liver fluke</name>
    <dbReference type="NCBI Taxonomy" id="6198"/>
    <lineage>
        <taxon>Eukaryota</taxon>
        <taxon>Metazoa</taxon>
        <taxon>Spiralia</taxon>
        <taxon>Lophotrochozoa</taxon>
        <taxon>Platyhelminthes</taxon>
        <taxon>Trematoda</taxon>
        <taxon>Digenea</taxon>
        <taxon>Opisthorchiida</taxon>
        <taxon>Opisthorchiata</taxon>
        <taxon>Opisthorchiidae</taxon>
        <taxon>Opisthorchis</taxon>
    </lineage>
</organism>
<evidence type="ECO:0000313" key="2">
    <source>
        <dbReference type="Proteomes" id="UP000054324"/>
    </source>
</evidence>
<evidence type="ECO:0000313" key="1">
    <source>
        <dbReference type="EMBL" id="KER32428.1"/>
    </source>
</evidence>
<proteinExistence type="predicted"/>
<dbReference type="GeneID" id="20315671"/>
<protein>
    <submittedName>
        <fullName evidence="1">Uncharacterized protein</fullName>
    </submittedName>
</protein>
<dbReference type="AlphaFoldDB" id="A0A074ZY92"/>
<gene>
    <name evidence="1" type="ORF">T265_01483</name>
</gene>
<dbReference type="RefSeq" id="XP_009163788.1">
    <property type="nucleotide sequence ID" value="XM_009165524.1"/>
</dbReference>
<reference evidence="1 2" key="1">
    <citation type="submission" date="2013-11" db="EMBL/GenBank/DDBJ databases">
        <title>Opisthorchis viverrini - life in the bile duct.</title>
        <authorList>
            <person name="Young N.D."/>
            <person name="Nagarajan N."/>
            <person name="Lin S.J."/>
            <person name="Korhonen P.K."/>
            <person name="Jex A.R."/>
            <person name="Hall R.S."/>
            <person name="Safavi-Hemami H."/>
            <person name="Kaewkong W."/>
            <person name="Bertrand D."/>
            <person name="Gao S."/>
            <person name="Seet Q."/>
            <person name="Wongkham S."/>
            <person name="Teh B.T."/>
            <person name="Wongkham C."/>
            <person name="Intapan P.M."/>
            <person name="Maleewong W."/>
            <person name="Yang X."/>
            <person name="Hu M."/>
            <person name="Wang Z."/>
            <person name="Hofmann A."/>
            <person name="Sternberg P.W."/>
            <person name="Tan P."/>
            <person name="Wang J."/>
            <person name="Gasser R.B."/>
        </authorList>
    </citation>
    <scope>NUCLEOTIDE SEQUENCE [LARGE SCALE GENOMIC DNA]</scope>
</reference>
<keyword evidence="2" id="KW-1185">Reference proteome</keyword>
<accession>A0A074ZY92</accession>
<dbReference type="Proteomes" id="UP000054324">
    <property type="component" value="Unassembled WGS sequence"/>
</dbReference>
<dbReference type="KEGG" id="ovi:T265_01483"/>
<dbReference type="CTD" id="20315671"/>